<dbReference type="KEGG" id="kso:CKSOR_00140"/>
<dbReference type="GO" id="GO:0005829">
    <property type="term" value="C:cytosol"/>
    <property type="evidence" value="ECO:0007669"/>
    <property type="project" value="TreeGrafter"/>
</dbReference>
<comment type="subcellular location">
    <subcellularLocation>
        <location evidence="2">Cytoplasm</location>
        <location evidence="2">Nucleoid</location>
    </subcellularLocation>
</comment>
<evidence type="ECO:0000256" key="3">
    <source>
        <dbReference type="SAM" id="Coils"/>
    </source>
</evidence>
<comment type="similarity">
    <text evidence="2">Belongs to the YbaB/EbfC family.</text>
</comment>
<sequence>MKNQIAGFMKQAQQMQDNLQKAKDDLSNLQVEGISGGGLIKTIISCNYDVKKIEIDESLLNEDKDILEDLIVASLNDALKKVELKSQEKMSSITGGLPIPPGFKFPF</sequence>
<dbReference type="GO" id="GO:0043590">
    <property type="term" value="C:bacterial nucleoid"/>
    <property type="evidence" value="ECO:0007669"/>
    <property type="project" value="UniProtKB-UniRule"/>
</dbReference>
<evidence type="ECO:0000256" key="1">
    <source>
        <dbReference type="ARBA" id="ARBA00023125"/>
    </source>
</evidence>
<dbReference type="Proteomes" id="UP000266796">
    <property type="component" value="Chromosome"/>
</dbReference>
<dbReference type="Pfam" id="PF02575">
    <property type="entry name" value="YbaB_DNA_bd"/>
    <property type="match status" value="1"/>
</dbReference>
<dbReference type="InterPro" id="IPR004401">
    <property type="entry name" value="YbaB/EbfC"/>
</dbReference>
<dbReference type="PIRSF" id="PIRSF004555">
    <property type="entry name" value="UCP004555"/>
    <property type="match status" value="1"/>
</dbReference>
<keyword evidence="1 2" id="KW-0238">DNA-binding</keyword>
<dbReference type="PANTHER" id="PTHR33449:SF1">
    <property type="entry name" value="NUCLEOID-ASSOCIATED PROTEIN YBAB"/>
    <property type="match status" value="1"/>
</dbReference>
<reference evidence="4 5" key="1">
    <citation type="journal article" date="2018" name="Parasitology">
        <title>The reduced genome of Candidatus Kinetoplastibacterium sorsogonicusi, the endosymbiont of Kentomonas sorsogonicus (Trypanosomatidae): loss of the haem-synthesis pathway.</title>
        <authorList>
            <person name="Silva F.M."/>
            <person name="Kostygov A.Y."/>
            <person name="Spodareva V.V."/>
            <person name="Butenko A."/>
            <person name="Tossou R."/>
            <person name="Lukes J."/>
            <person name="Yurchenko V."/>
            <person name="Alves J.M.P."/>
        </authorList>
    </citation>
    <scope>NUCLEOTIDE SEQUENCE [LARGE SCALE GENOMIC DNA]</scope>
    <source>
        <strain evidence="4 5">MF-08</strain>
    </source>
</reference>
<name>A0A3S7J9D1_9PROT</name>
<feature type="coiled-coil region" evidence="3">
    <location>
        <begin position="5"/>
        <end position="32"/>
    </location>
</feature>
<organism evidence="4 5">
    <name type="scientific">Candidatus Kinetoplastidibacterium kentomonadis</name>
    <dbReference type="NCBI Taxonomy" id="1576550"/>
    <lineage>
        <taxon>Bacteria</taxon>
        <taxon>Pseudomonadati</taxon>
        <taxon>Pseudomonadota</taxon>
        <taxon>Betaproteobacteria</taxon>
        <taxon>Candidatus Kinetoplastidibacterium</taxon>
    </lineage>
</organism>
<keyword evidence="3" id="KW-0175">Coiled coil</keyword>
<gene>
    <name evidence="4" type="primary">ybaB</name>
    <name evidence="4" type="ORF">CKSOR_00140</name>
</gene>
<accession>A0A3S7J9D1</accession>
<dbReference type="SUPFAM" id="SSF82607">
    <property type="entry name" value="YbaB-like"/>
    <property type="match status" value="1"/>
</dbReference>
<comment type="subunit">
    <text evidence="2">Homodimer.</text>
</comment>
<evidence type="ECO:0000313" key="4">
    <source>
        <dbReference type="EMBL" id="AWD32275.1"/>
    </source>
</evidence>
<dbReference type="Gene3D" id="3.30.1310.10">
    <property type="entry name" value="Nucleoid-associated protein YbaB-like domain"/>
    <property type="match status" value="1"/>
</dbReference>
<dbReference type="PANTHER" id="PTHR33449">
    <property type="entry name" value="NUCLEOID-ASSOCIATED PROTEIN YBAB"/>
    <property type="match status" value="1"/>
</dbReference>
<dbReference type="EMBL" id="CP025628">
    <property type="protein sequence ID" value="AWD32275.1"/>
    <property type="molecule type" value="Genomic_DNA"/>
</dbReference>
<proteinExistence type="inferred from homology"/>
<keyword evidence="2" id="KW-0963">Cytoplasm</keyword>
<protein>
    <recommendedName>
        <fullName evidence="2">Nucleoid-associated protein CKSOR_00140</fullName>
    </recommendedName>
</protein>
<comment type="function">
    <text evidence="2">Binds to DNA and alters its conformation. May be involved in regulation of gene expression, nucleoid organization and DNA protection.</text>
</comment>
<keyword evidence="5" id="KW-1185">Reference proteome</keyword>
<dbReference type="HAMAP" id="MF_00274">
    <property type="entry name" value="DNA_YbaB_EbfC"/>
    <property type="match status" value="1"/>
</dbReference>
<dbReference type="GO" id="GO:0003677">
    <property type="term" value="F:DNA binding"/>
    <property type="evidence" value="ECO:0007669"/>
    <property type="project" value="UniProtKB-UniRule"/>
</dbReference>
<evidence type="ECO:0000256" key="2">
    <source>
        <dbReference type="HAMAP-Rule" id="MF_00274"/>
    </source>
</evidence>
<dbReference type="InterPro" id="IPR036894">
    <property type="entry name" value="YbaB-like_sf"/>
</dbReference>
<dbReference type="NCBIfam" id="TIGR00103">
    <property type="entry name" value="DNA_YbaB_EbfC"/>
    <property type="match status" value="1"/>
</dbReference>
<dbReference type="AlphaFoldDB" id="A0A3S7J9D1"/>
<evidence type="ECO:0000313" key="5">
    <source>
        <dbReference type="Proteomes" id="UP000266796"/>
    </source>
</evidence>